<dbReference type="EMBL" id="LNQE01001522">
    <property type="protein sequence ID" value="KUG15859.1"/>
    <property type="molecule type" value="Genomic_DNA"/>
</dbReference>
<protein>
    <submittedName>
        <fullName evidence="1">Uncharacterized protein</fullName>
    </submittedName>
</protein>
<name>A0A0W8F613_9ZZZZ</name>
<dbReference type="AlphaFoldDB" id="A0A0W8F613"/>
<dbReference type="InterPro" id="IPR056131">
    <property type="entry name" value="DUF7714"/>
</dbReference>
<accession>A0A0W8F613</accession>
<sequence>MIFPDNYKFVGIKDREERGGPIYFSTQYLISRDGPSLYAVKSIGEGFMREVQDLELIASGQEIAFYPERVDTRNRTLLIDLAYEICREGRANTVVFQGPDEHITFVKDPDPGQVLKIEVMDVSPPDPPWLICTLQGLEDCGVLGDLMVRFVPRILNLERFYCPSVYYPCRAGGLGRSLDCDPVVHERPRIVGCEVSREIFLANNPGKEHEFINVCPIHCREREFQPQGPFITRCCRSERRGRTEKCGQPGIVVHWGDGAWEIAEAVRCLVKDLRG</sequence>
<reference evidence="1" key="1">
    <citation type="journal article" date="2015" name="Proc. Natl. Acad. Sci. U.S.A.">
        <title>Networks of energetic and metabolic interactions define dynamics in microbial communities.</title>
        <authorList>
            <person name="Embree M."/>
            <person name="Liu J.K."/>
            <person name="Al-Bassam M.M."/>
            <person name="Zengler K."/>
        </authorList>
    </citation>
    <scope>NUCLEOTIDE SEQUENCE</scope>
</reference>
<proteinExistence type="predicted"/>
<dbReference type="Pfam" id="PF24830">
    <property type="entry name" value="DUF7714"/>
    <property type="match status" value="1"/>
</dbReference>
<gene>
    <name evidence="1" type="ORF">ASZ90_014463</name>
</gene>
<evidence type="ECO:0000313" key="1">
    <source>
        <dbReference type="EMBL" id="KUG15859.1"/>
    </source>
</evidence>
<organism evidence="1">
    <name type="scientific">hydrocarbon metagenome</name>
    <dbReference type="NCBI Taxonomy" id="938273"/>
    <lineage>
        <taxon>unclassified sequences</taxon>
        <taxon>metagenomes</taxon>
        <taxon>ecological metagenomes</taxon>
    </lineage>
</organism>
<comment type="caution">
    <text evidence="1">The sequence shown here is derived from an EMBL/GenBank/DDBJ whole genome shotgun (WGS) entry which is preliminary data.</text>
</comment>